<evidence type="ECO:0000313" key="2">
    <source>
        <dbReference type="EMBL" id="PIL20222.1"/>
    </source>
</evidence>
<reference evidence="2 3" key="1">
    <citation type="submission" date="2013-09" db="EMBL/GenBank/DDBJ databases">
        <title>Genome sequencing of Phaeobacter antarcticus sp. nov. SM1211.</title>
        <authorList>
            <person name="Zhang X.-Y."/>
            <person name="Liu C."/>
            <person name="Chen X.-L."/>
            <person name="Xie B.-B."/>
            <person name="Qin Q.-L."/>
            <person name="Rong J.-C."/>
            <person name="Zhang Y.-Z."/>
        </authorList>
    </citation>
    <scope>NUCLEOTIDE SEQUENCE [LARGE SCALE GENOMIC DNA]</scope>
    <source>
        <strain evidence="2 3">SM1211</strain>
    </source>
</reference>
<gene>
    <name evidence="2" type="ORF">P775_11200</name>
</gene>
<feature type="transmembrane region" description="Helical" evidence="1">
    <location>
        <begin position="115"/>
        <end position="137"/>
    </location>
</feature>
<organism evidence="2 3">
    <name type="scientific">Puniceibacterium antarcticum</name>
    <dbReference type="NCBI Taxonomy" id="1206336"/>
    <lineage>
        <taxon>Bacteria</taxon>
        <taxon>Pseudomonadati</taxon>
        <taxon>Pseudomonadota</taxon>
        <taxon>Alphaproteobacteria</taxon>
        <taxon>Rhodobacterales</taxon>
        <taxon>Paracoccaceae</taxon>
        <taxon>Puniceibacterium</taxon>
    </lineage>
</organism>
<evidence type="ECO:0000313" key="3">
    <source>
        <dbReference type="Proteomes" id="UP000231259"/>
    </source>
</evidence>
<dbReference type="OrthoDB" id="3266537at2"/>
<protein>
    <submittedName>
        <fullName evidence="2">Uncharacterized protein</fullName>
    </submittedName>
</protein>
<proteinExistence type="predicted"/>
<accession>A0A2G8RFC2</accession>
<keyword evidence="3" id="KW-1185">Reference proteome</keyword>
<evidence type="ECO:0000256" key="1">
    <source>
        <dbReference type="SAM" id="Phobius"/>
    </source>
</evidence>
<dbReference type="RefSeq" id="WP_099910995.1">
    <property type="nucleotide sequence ID" value="NZ_AWWI01000066.1"/>
</dbReference>
<dbReference type="AlphaFoldDB" id="A0A2G8RFC2"/>
<keyword evidence="1" id="KW-0472">Membrane</keyword>
<sequence length="138" mass="15175">MSAVVSENGQPLDKVLGFVEPHILPVSKACAEVGAARRVLGSAGKVTDSSLRAATSYLLRHGDWMDVQSARKMLAVLDERAAAEKIEAVYAPDTIAEEFHDIEDDGTKGVWKPALWMKIAALVWVSFLIWIVARWWVA</sequence>
<dbReference type="Proteomes" id="UP000231259">
    <property type="component" value="Unassembled WGS sequence"/>
</dbReference>
<keyword evidence="1" id="KW-0812">Transmembrane</keyword>
<name>A0A2G8RFC2_9RHOB</name>
<keyword evidence="1" id="KW-1133">Transmembrane helix</keyword>
<comment type="caution">
    <text evidence="2">The sequence shown here is derived from an EMBL/GenBank/DDBJ whole genome shotgun (WGS) entry which is preliminary data.</text>
</comment>
<dbReference type="EMBL" id="AWWI01000066">
    <property type="protein sequence ID" value="PIL20222.1"/>
    <property type="molecule type" value="Genomic_DNA"/>
</dbReference>